<dbReference type="PANTHER" id="PTHR20932">
    <property type="entry name" value="LYSM AND PUTATIVE PEPTIDOGLYCAN-BINDING DOMAIN-CONTAINING PROTEIN"/>
    <property type="match status" value="1"/>
</dbReference>
<dbReference type="PROSITE" id="PS51782">
    <property type="entry name" value="LYSM"/>
    <property type="match status" value="1"/>
</dbReference>
<dbReference type="Pfam" id="PF00561">
    <property type="entry name" value="Abhydrolase_1"/>
    <property type="match status" value="1"/>
</dbReference>
<keyword evidence="2" id="KW-0472">Membrane</keyword>
<reference evidence="4" key="1">
    <citation type="submission" date="2023-03" db="EMBL/GenBank/DDBJ databases">
        <authorList>
            <person name="Julca I."/>
        </authorList>
    </citation>
    <scope>NUCLEOTIDE SEQUENCE</scope>
</reference>
<evidence type="ECO:0000256" key="2">
    <source>
        <dbReference type="SAM" id="Phobius"/>
    </source>
</evidence>
<protein>
    <submittedName>
        <fullName evidence="4">OLC1v1000448C1</fullName>
    </submittedName>
</protein>
<dbReference type="SUPFAM" id="SSF54106">
    <property type="entry name" value="LysM domain"/>
    <property type="match status" value="1"/>
</dbReference>
<gene>
    <name evidence="4" type="ORF">OLC1_LOCUS11604</name>
</gene>
<dbReference type="InterPro" id="IPR000073">
    <property type="entry name" value="AB_hydrolase_1"/>
</dbReference>
<dbReference type="AlphaFoldDB" id="A0AAV1D4D9"/>
<dbReference type="SMART" id="SM00256">
    <property type="entry name" value="FBOX"/>
    <property type="match status" value="1"/>
</dbReference>
<feature type="compositionally biased region" description="Basic and acidic residues" evidence="1">
    <location>
        <begin position="436"/>
        <end position="446"/>
    </location>
</feature>
<evidence type="ECO:0000256" key="1">
    <source>
        <dbReference type="SAM" id="MobiDB-lite"/>
    </source>
</evidence>
<dbReference type="Gene3D" id="1.20.1280.50">
    <property type="match status" value="1"/>
</dbReference>
<feature type="domain" description="LysM" evidence="3">
    <location>
        <begin position="567"/>
        <end position="611"/>
    </location>
</feature>
<keyword evidence="2" id="KW-1133">Transmembrane helix</keyword>
<dbReference type="InterPro" id="IPR036779">
    <property type="entry name" value="LysM_dom_sf"/>
</dbReference>
<dbReference type="Proteomes" id="UP001161247">
    <property type="component" value="Chromosome 4"/>
</dbReference>
<keyword evidence="5" id="KW-1185">Reference proteome</keyword>
<dbReference type="CDD" id="cd00118">
    <property type="entry name" value="LysM"/>
    <property type="match status" value="1"/>
</dbReference>
<dbReference type="InterPro" id="IPR029058">
    <property type="entry name" value="AB_hydrolase_fold"/>
</dbReference>
<organism evidence="4 5">
    <name type="scientific">Oldenlandia corymbosa var. corymbosa</name>
    <dbReference type="NCBI Taxonomy" id="529605"/>
    <lineage>
        <taxon>Eukaryota</taxon>
        <taxon>Viridiplantae</taxon>
        <taxon>Streptophyta</taxon>
        <taxon>Embryophyta</taxon>
        <taxon>Tracheophyta</taxon>
        <taxon>Spermatophyta</taxon>
        <taxon>Magnoliopsida</taxon>
        <taxon>eudicotyledons</taxon>
        <taxon>Gunneridae</taxon>
        <taxon>Pentapetalae</taxon>
        <taxon>asterids</taxon>
        <taxon>lamiids</taxon>
        <taxon>Gentianales</taxon>
        <taxon>Rubiaceae</taxon>
        <taxon>Rubioideae</taxon>
        <taxon>Spermacoceae</taxon>
        <taxon>Hedyotis-Oldenlandia complex</taxon>
        <taxon>Oldenlandia</taxon>
    </lineage>
</organism>
<feature type="compositionally biased region" description="Low complexity" evidence="1">
    <location>
        <begin position="11"/>
        <end position="34"/>
    </location>
</feature>
<dbReference type="InterPro" id="IPR001810">
    <property type="entry name" value="F-box_dom"/>
</dbReference>
<name>A0AAV1D4D9_OLDCO</name>
<dbReference type="GO" id="GO:0016787">
    <property type="term" value="F:hydrolase activity"/>
    <property type="evidence" value="ECO:0007669"/>
    <property type="project" value="UniProtKB-ARBA"/>
</dbReference>
<dbReference type="InterPro" id="IPR045030">
    <property type="entry name" value="LYSM1-4"/>
</dbReference>
<dbReference type="InterPro" id="IPR018392">
    <property type="entry name" value="LysM"/>
</dbReference>
<evidence type="ECO:0000259" key="3">
    <source>
        <dbReference type="PROSITE" id="PS51782"/>
    </source>
</evidence>
<feature type="region of interest" description="Disordered" evidence="1">
    <location>
        <begin position="436"/>
        <end position="462"/>
    </location>
</feature>
<accession>A0AAV1D4D9</accession>
<evidence type="ECO:0000313" key="4">
    <source>
        <dbReference type="EMBL" id="CAI9102216.1"/>
    </source>
</evidence>
<dbReference type="Gene3D" id="3.40.50.1820">
    <property type="entry name" value="alpha/beta hydrolase"/>
    <property type="match status" value="1"/>
</dbReference>
<dbReference type="InterPro" id="IPR036047">
    <property type="entry name" value="F-box-like_dom_sf"/>
</dbReference>
<dbReference type="Gene3D" id="3.10.350.10">
    <property type="entry name" value="LysM domain"/>
    <property type="match status" value="1"/>
</dbReference>
<dbReference type="EMBL" id="OX459121">
    <property type="protein sequence ID" value="CAI9102216.1"/>
    <property type="molecule type" value="Genomic_DNA"/>
</dbReference>
<dbReference type="SUPFAM" id="SSF53474">
    <property type="entry name" value="alpha/beta-Hydrolases"/>
    <property type="match status" value="1"/>
</dbReference>
<feature type="transmembrane region" description="Helical" evidence="2">
    <location>
        <begin position="43"/>
        <end position="64"/>
    </location>
</feature>
<dbReference type="SUPFAM" id="SSF81383">
    <property type="entry name" value="F-box domain"/>
    <property type="match status" value="1"/>
</dbReference>
<dbReference type="Pfam" id="PF00646">
    <property type="entry name" value="F-box"/>
    <property type="match status" value="1"/>
</dbReference>
<dbReference type="PANTHER" id="PTHR20932:SF8">
    <property type="entry name" value="LD22649P"/>
    <property type="match status" value="1"/>
</dbReference>
<evidence type="ECO:0000313" key="5">
    <source>
        <dbReference type="Proteomes" id="UP001161247"/>
    </source>
</evidence>
<sequence>MAIITEEPDSPKSSTKISPPKPHSTSSPSPSSSSSSGANPFQFWFYFTLSVSLITLFFVSLPSFTTQDPKKWFLTLPPNLRQHYSKGRIFKVQITPNLPQVEAFSIQDGPVKSDHKVLIVHGFGCSSYAFRGIVKALGLKGVHAIAIDLPGSGFSDKSMTVMEENVGGGGGGLSELWEVYNEIKEKGLFSGFDQLIEKGYIDHEEKKLRVSKREVVKSIELGTEEMGRVLSQVINDMGLAPVDLVLHDSALGLSANWISENSKLVRSVILLDSLPYRTALPLWAVGVPVLREVILGFGFVFERVLEKFCLKSVTKSEADAYRVLLKGRDGGRSAVEMGKRVNYSLDLSEWARLDEVKGLPMRVIWSSSFLEWSQEGSWVGNAVRQATFVSHSGGPWVQEGSVSEEIAESIYEFVSSLPKATRQAEEEATPEHIKMVQDESKSSDHHQHVHGSHNHHDGHAHTHAHAGYADAYGLGDGWTIDFESTISPMNSNFSALLCQDTLRAILEKLPLPDLARSACVCRLWSYVASDREMQTRAFKSPWKIKDVIGDPSSGSFWRDNGISKFAISHRICRGDSVVGLAVKYSVQVMDIKRLNNMMSDHGIYSRERLLIPISKPEILKNGTCYIELDPYAKREVAVLYLEGRPDKKLLNVSNRWVSEQAKKKVLESLRRSMQVDDGTAQYYLSISDGDPRAALTQFSEDLRWERQVGFT</sequence>
<keyword evidence="2" id="KW-0812">Transmembrane</keyword>
<dbReference type="Pfam" id="PF01476">
    <property type="entry name" value="LysM"/>
    <property type="match status" value="1"/>
</dbReference>
<feature type="region of interest" description="Disordered" evidence="1">
    <location>
        <begin position="1"/>
        <end position="34"/>
    </location>
</feature>
<proteinExistence type="predicted"/>